<proteinExistence type="predicted"/>
<feature type="transmembrane region" description="Helical" evidence="1">
    <location>
        <begin position="12"/>
        <end position="33"/>
    </location>
</feature>
<dbReference type="AlphaFoldDB" id="A0AAF1KHU8"/>
<evidence type="ECO:0000256" key="1">
    <source>
        <dbReference type="SAM" id="Phobius"/>
    </source>
</evidence>
<gene>
    <name evidence="2" type="ORF">PR017_23425</name>
</gene>
<dbReference type="KEGG" id="rtu:PR017_23425"/>
<keyword evidence="1" id="KW-0472">Membrane</keyword>
<dbReference type="EMBL" id="CP117257">
    <property type="protein sequence ID" value="WFR98297.1"/>
    <property type="molecule type" value="Genomic_DNA"/>
</dbReference>
<evidence type="ECO:0000313" key="3">
    <source>
        <dbReference type="Proteomes" id="UP000249499"/>
    </source>
</evidence>
<protein>
    <submittedName>
        <fullName evidence="2">Uncharacterized protein</fullName>
    </submittedName>
</protein>
<dbReference type="Proteomes" id="UP000249499">
    <property type="component" value="Plasmid pTi1078"/>
</dbReference>
<feature type="transmembrane region" description="Helical" evidence="1">
    <location>
        <begin position="53"/>
        <end position="82"/>
    </location>
</feature>
<keyword evidence="3" id="KW-1185">Reference proteome</keyword>
<keyword evidence="2" id="KW-0614">Plasmid</keyword>
<reference evidence="3" key="2">
    <citation type="journal article" date="2023" name="MicrobiologyOpen">
        <title>Genomics of the tumorigenes clade of the family Rhizobiaceae and description of Rhizobium rhododendri sp. nov.</title>
        <authorList>
            <person name="Kuzmanovic N."/>
            <person name="diCenzo G.C."/>
            <person name="Bunk B."/>
            <person name="Sproeer C."/>
            <person name="Fruehling A."/>
            <person name="Neumann-Schaal M."/>
            <person name="Overmann J."/>
            <person name="Smalla K."/>
        </authorList>
    </citation>
    <scope>NUCLEOTIDE SEQUENCE [LARGE SCALE GENOMIC DNA]</scope>
    <source>
        <strain evidence="3">1078</strain>
        <plasmid evidence="3">pTi1078</plasmid>
    </source>
</reference>
<keyword evidence="1" id="KW-0812">Transmembrane</keyword>
<keyword evidence="1" id="KW-1133">Transmembrane helix</keyword>
<sequence>MGKEIWFFHRLGPIEIVATTIAISGTATIAGIWVTTAPKSVYAHPMDNLAYTFLVLALYLLFNAVLVGLCCAAALCILKALYAAASTSLRLIRTALIQPILLVRALTAFVDAMFDKSVAFRRRLTR</sequence>
<evidence type="ECO:0000313" key="2">
    <source>
        <dbReference type="EMBL" id="WFR98297.1"/>
    </source>
</evidence>
<name>A0AAF1KHU8_9HYPH</name>
<reference evidence="2 3" key="1">
    <citation type="journal article" date="2018" name="Sci. Rep.">
        <title>Rhizobium tumorigenes sp. nov., a novel plant tumorigenic bacterium isolated from cane gall tumors on thornless blackberry.</title>
        <authorList>
            <person name="Kuzmanovi N."/>
            <person name="Smalla K."/>
            <person name="Gronow S."/>
            <person name="PuBawska J."/>
        </authorList>
    </citation>
    <scope>NUCLEOTIDE SEQUENCE [LARGE SCALE GENOMIC DNA]</scope>
    <source>
        <strain evidence="2 3">1078</strain>
    </source>
</reference>
<accession>A0AAF1KHU8</accession>
<geneLocation type="plasmid" evidence="2 3">
    <name>pTi1078</name>
</geneLocation>
<dbReference type="RefSeq" id="WP_240538796.1">
    <property type="nucleotide sequence ID" value="NZ_CP117257.1"/>
</dbReference>
<organism evidence="2 3">
    <name type="scientific">Rhizobium tumorigenes</name>
    <dbReference type="NCBI Taxonomy" id="2041385"/>
    <lineage>
        <taxon>Bacteria</taxon>
        <taxon>Pseudomonadati</taxon>
        <taxon>Pseudomonadota</taxon>
        <taxon>Alphaproteobacteria</taxon>
        <taxon>Hyphomicrobiales</taxon>
        <taxon>Rhizobiaceae</taxon>
        <taxon>Rhizobium/Agrobacterium group</taxon>
        <taxon>Rhizobium</taxon>
    </lineage>
</organism>